<keyword evidence="3" id="KW-1185">Reference proteome</keyword>
<sequence>MPSAEGSLPTAPQKSDWSDRVVDAAYGGIMKDLAKPREFRTVRECGLIDNSSDECGRLSLVATVPKSQAVQASPVDMGNQLPAFVSPHTPTDDTLSQWVEQQSVSLASARGQLRNTLRSAECTVKPSVGTPRASGLTCSQAELMSAGKRGDTVDAKQVRGGMGLAAAYSAMPTGSHAPSPSRRRPMPTMRSSFQLTHLPSPNAKKGRVPQRLEQSKKPMPKCEVQSASGVLRASREPVPKIDVERAIRERQHSISSLPASPGRLSVCDSDRPRTTGVWTLEAYSPASSTPSSPMRQCESVPVEETRTDSQMSQYFSPVEKEESETLHALEHQQSRLSAILSGIQSESVCERSVSSYRDREGRLRPTSVEDISISSMTDSVIRRRDY</sequence>
<evidence type="ECO:0000313" key="3">
    <source>
        <dbReference type="Proteomes" id="UP000265618"/>
    </source>
</evidence>
<name>A0A9K3CVK4_9EUKA</name>
<accession>A0A9K3CVK4</accession>
<feature type="region of interest" description="Disordered" evidence="1">
    <location>
        <begin position="170"/>
        <end position="231"/>
    </location>
</feature>
<dbReference type="AlphaFoldDB" id="A0A9K3CVK4"/>
<dbReference type="EMBL" id="BDIP01000922">
    <property type="protein sequence ID" value="GIQ83093.1"/>
    <property type="molecule type" value="Genomic_DNA"/>
</dbReference>
<comment type="caution">
    <text evidence="2">The sequence shown here is derived from an EMBL/GenBank/DDBJ whole genome shotgun (WGS) entry which is preliminary data.</text>
</comment>
<organism evidence="2 3">
    <name type="scientific">Kipferlia bialata</name>
    <dbReference type="NCBI Taxonomy" id="797122"/>
    <lineage>
        <taxon>Eukaryota</taxon>
        <taxon>Metamonada</taxon>
        <taxon>Carpediemonas-like organisms</taxon>
        <taxon>Kipferlia</taxon>
    </lineage>
</organism>
<reference evidence="2 3" key="1">
    <citation type="journal article" date="2018" name="PLoS ONE">
        <title>The draft genome of Kipferlia bialata reveals reductive genome evolution in fornicate parasites.</title>
        <authorList>
            <person name="Tanifuji G."/>
            <person name="Takabayashi S."/>
            <person name="Kume K."/>
            <person name="Takagi M."/>
            <person name="Nakayama T."/>
            <person name="Kamikawa R."/>
            <person name="Inagaki Y."/>
            <person name="Hashimoto T."/>
        </authorList>
    </citation>
    <scope>NUCLEOTIDE SEQUENCE [LARGE SCALE GENOMIC DNA]</scope>
    <source>
        <strain evidence="2">NY0173</strain>
    </source>
</reference>
<dbReference type="Proteomes" id="UP000265618">
    <property type="component" value="Unassembled WGS sequence"/>
</dbReference>
<evidence type="ECO:0000313" key="2">
    <source>
        <dbReference type="EMBL" id="GIQ83093.1"/>
    </source>
</evidence>
<gene>
    <name evidence="2" type="ORF">KIPB_004349</name>
</gene>
<evidence type="ECO:0000256" key="1">
    <source>
        <dbReference type="SAM" id="MobiDB-lite"/>
    </source>
</evidence>
<protein>
    <submittedName>
        <fullName evidence="2">Uncharacterized protein</fullName>
    </submittedName>
</protein>
<proteinExistence type="predicted"/>